<dbReference type="STRING" id="1396821.SAMN05444515_11939"/>
<feature type="compositionally biased region" description="Pro residues" evidence="1">
    <location>
        <begin position="94"/>
        <end position="107"/>
    </location>
</feature>
<keyword evidence="2" id="KW-0812">Transmembrane</keyword>
<accession>A0A1H7QVH3</accession>
<evidence type="ECO:0000313" key="4">
    <source>
        <dbReference type="EMBL" id="SEL51976.1"/>
    </source>
</evidence>
<dbReference type="Proteomes" id="UP000199256">
    <property type="component" value="Unassembled WGS sequence"/>
</dbReference>
<keyword evidence="2" id="KW-0472">Membrane</keyword>
<reference evidence="5" key="1">
    <citation type="submission" date="2016-10" db="EMBL/GenBank/DDBJ databases">
        <authorList>
            <person name="Varghese N."/>
            <person name="Submissions S."/>
        </authorList>
    </citation>
    <scope>NUCLEOTIDE SEQUENCE [LARGE SCALE GENOMIC DNA]</scope>
    <source>
        <strain evidence="5">DSM 241</strain>
    </source>
</reference>
<evidence type="ECO:0000313" key="5">
    <source>
        <dbReference type="Proteomes" id="UP000199256"/>
    </source>
</evidence>
<dbReference type="RefSeq" id="WP_090255300.1">
    <property type="nucleotide sequence ID" value="NZ_FOAA01000019.1"/>
</dbReference>
<gene>
    <name evidence="4" type="ORF">SAMN05444515_11939</name>
</gene>
<feature type="region of interest" description="Disordered" evidence="1">
    <location>
        <begin position="50"/>
        <end position="72"/>
    </location>
</feature>
<feature type="region of interest" description="Disordered" evidence="1">
    <location>
        <begin position="1"/>
        <end position="22"/>
    </location>
</feature>
<evidence type="ECO:0000259" key="3">
    <source>
        <dbReference type="PROSITE" id="PS51724"/>
    </source>
</evidence>
<organism evidence="4 5">
    <name type="scientific">Ectothiorhodospira marina</name>
    <dbReference type="NCBI Taxonomy" id="1396821"/>
    <lineage>
        <taxon>Bacteria</taxon>
        <taxon>Pseudomonadati</taxon>
        <taxon>Pseudomonadota</taxon>
        <taxon>Gammaproteobacteria</taxon>
        <taxon>Chromatiales</taxon>
        <taxon>Ectothiorhodospiraceae</taxon>
        <taxon>Ectothiorhodospira</taxon>
    </lineage>
</organism>
<feature type="domain" description="SPOR" evidence="3">
    <location>
        <begin position="109"/>
        <end position="188"/>
    </location>
</feature>
<dbReference type="EMBL" id="FOAA01000019">
    <property type="protein sequence ID" value="SEL51976.1"/>
    <property type="molecule type" value="Genomic_DNA"/>
</dbReference>
<evidence type="ECO:0000256" key="2">
    <source>
        <dbReference type="SAM" id="Phobius"/>
    </source>
</evidence>
<proteinExistence type="predicted"/>
<feature type="region of interest" description="Disordered" evidence="1">
    <location>
        <begin position="90"/>
        <end position="111"/>
    </location>
</feature>
<sequence length="191" mass="21177">MARNTRRQASRRKPPPQETAPLPGWVWGVAGLAIGLFAALLVYLETQGSVQEPSPQARVEQAPPAGPETESRHRFEFYTLLPELEVVVPEPRVDPPSAPGGEPPPPSRVEEPGEYILQAGSFRGSQDADRMRASLAMLGVEASIRQVEVNNDTWHRVQVGPFSDLDQLNRIRDRLHDNQIQTMMMRKPGSG</sequence>
<dbReference type="PROSITE" id="PS51724">
    <property type="entry name" value="SPOR"/>
    <property type="match status" value="1"/>
</dbReference>
<dbReference type="Pfam" id="PF05036">
    <property type="entry name" value="SPOR"/>
    <property type="match status" value="1"/>
</dbReference>
<dbReference type="Gene3D" id="3.30.70.1070">
    <property type="entry name" value="Sporulation related repeat"/>
    <property type="match status" value="1"/>
</dbReference>
<dbReference type="InterPro" id="IPR052521">
    <property type="entry name" value="Cell_div_SPOR-domain"/>
</dbReference>
<dbReference type="InterPro" id="IPR007730">
    <property type="entry name" value="SPOR-like_dom"/>
</dbReference>
<feature type="compositionally biased region" description="Basic residues" evidence="1">
    <location>
        <begin position="1"/>
        <end position="14"/>
    </location>
</feature>
<name>A0A1H7QVH3_9GAMM</name>
<dbReference type="AlphaFoldDB" id="A0A1H7QVH3"/>
<dbReference type="PANTHER" id="PTHR38687">
    <property type="entry name" value="CELL DIVISION PROTEIN DEDD-RELATED"/>
    <property type="match status" value="1"/>
</dbReference>
<evidence type="ECO:0000256" key="1">
    <source>
        <dbReference type="SAM" id="MobiDB-lite"/>
    </source>
</evidence>
<keyword evidence="5" id="KW-1185">Reference proteome</keyword>
<keyword evidence="2" id="KW-1133">Transmembrane helix</keyword>
<dbReference type="InterPro" id="IPR036680">
    <property type="entry name" value="SPOR-like_sf"/>
</dbReference>
<feature type="transmembrane region" description="Helical" evidence="2">
    <location>
        <begin position="21"/>
        <end position="44"/>
    </location>
</feature>
<protein>
    <submittedName>
        <fullName evidence="4">Sporulation related domain-containing protein</fullName>
    </submittedName>
</protein>
<dbReference type="GO" id="GO:0042834">
    <property type="term" value="F:peptidoglycan binding"/>
    <property type="evidence" value="ECO:0007669"/>
    <property type="project" value="InterPro"/>
</dbReference>
<dbReference type="OrthoDB" id="8558195at2"/>
<dbReference type="SUPFAM" id="SSF110997">
    <property type="entry name" value="Sporulation related repeat"/>
    <property type="match status" value="1"/>
</dbReference>